<dbReference type="GO" id="GO:0008235">
    <property type="term" value="F:metalloexopeptidase activity"/>
    <property type="evidence" value="ECO:0007669"/>
    <property type="project" value="InterPro"/>
</dbReference>
<keyword evidence="13" id="KW-0325">Glycoprotein</keyword>
<name>A0A914C624_9BILA</name>
<reference evidence="18" key="1">
    <citation type="submission" date="2022-11" db="UniProtKB">
        <authorList>
            <consortium name="WormBaseParasite"/>
        </authorList>
    </citation>
    <scope>IDENTIFICATION</scope>
</reference>
<organism evidence="17 18">
    <name type="scientific">Acrobeloides nanus</name>
    <dbReference type="NCBI Taxonomy" id="290746"/>
    <lineage>
        <taxon>Eukaryota</taxon>
        <taxon>Metazoa</taxon>
        <taxon>Ecdysozoa</taxon>
        <taxon>Nematoda</taxon>
        <taxon>Chromadorea</taxon>
        <taxon>Rhabditida</taxon>
        <taxon>Tylenchina</taxon>
        <taxon>Cephalobomorpha</taxon>
        <taxon>Cephaloboidea</taxon>
        <taxon>Cephalobidae</taxon>
        <taxon>Acrobeloides</taxon>
    </lineage>
</organism>
<evidence type="ECO:0000256" key="11">
    <source>
        <dbReference type="ARBA" id="ARBA00023049"/>
    </source>
</evidence>
<keyword evidence="17" id="KW-1185">Reference proteome</keyword>
<protein>
    <recommendedName>
        <fullName evidence="14">FXNA-like protease</fullName>
    </recommendedName>
</protein>
<dbReference type="SUPFAM" id="SSF53187">
    <property type="entry name" value="Zn-dependent exopeptidases"/>
    <property type="match status" value="1"/>
</dbReference>
<evidence type="ECO:0000256" key="15">
    <source>
        <dbReference type="SAM" id="Phobius"/>
    </source>
</evidence>
<evidence type="ECO:0000256" key="6">
    <source>
        <dbReference type="ARBA" id="ARBA00022723"/>
    </source>
</evidence>
<keyword evidence="9" id="KW-0862">Zinc</keyword>
<evidence type="ECO:0000259" key="16">
    <source>
        <dbReference type="Pfam" id="PF04389"/>
    </source>
</evidence>
<keyword evidence="10 15" id="KW-1133">Transmembrane helix</keyword>
<evidence type="ECO:0000256" key="13">
    <source>
        <dbReference type="ARBA" id="ARBA00023180"/>
    </source>
</evidence>
<keyword evidence="8" id="KW-0256">Endoplasmic reticulum</keyword>
<dbReference type="GO" id="GO:0005789">
    <property type="term" value="C:endoplasmic reticulum membrane"/>
    <property type="evidence" value="ECO:0007669"/>
    <property type="project" value="UniProtKB-SubCell"/>
</dbReference>
<dbReference type="WBParaSite" id="ACRNAN_Path_389.g1479.t1">
    <property type="protein sequence ID" value="ACRNAN_Path_389.g1479.t1"/>
    <property type="gene ID" value="ACRNAN_Path_389.g1479"/>
</dbReference>
<evidence type="ECO:0000256" key="14">
    <source>
        <dbReference type="ARBA" id="ARBA00078796"/>
    </source>
</evidence>
<proteinExistence type="inferred from homology"/>
<keyword evidence="5 15" id="KW-0812">Transmembrane</keyword>
<evidence type="ECO:0000256" key="2">
    <source>
        <dbReference type="ARBA" id="ARBA00004477"/>
    </source>
</evidence>
<sequence length="352" mass="39901">MSRYAQARRRNPRYREIPKFLEEFVEDESEKKRKNEELTGKHWLIFIVASCVVAIVSIYLQKSLPEPLGPNEENTRFSEIRAKPILHKLSNIGPKTSGSQACEEDAVNTILEELNKIKPKVELGEHSLEIQTQYPSGCFDIPRFDTDGFGICYKNVSNVIARLGSKHRKWHEEHSAVLINCHYDTWPTSYGGSDDLISCALMMELIRVLGEPRQPPIPHDVIFLFNGAEESSLLAAHGFIVQHPWRHSIKAFINLEASGSGGKELLFQAGPANQWILNSYLEAVVHPHCSVFGQEVFQSGVYPGDTDFRVFRDHGRIPGLDLAFVRNGYWWHTEFDSAELITNGSLQRADIS</sequence>
<keyword evidence="7" id="KW-0378">Hydrolase</keyword>
<evidence type="ECO:0000313" key="18">
    <source>
        <dbReference type="WBParaSite" id="ACRNAN_Path_389.g1479.t1"/>
    </source>
</evidence>
<evidence type="ECO:0000256" key="10">
    <source>
        <dbReference type="ARBA" id="ARBA00022989"/>
    </source>
</evidence>
<dbReference type="Gene3D" id="3.40.630.10">
    <property type="entry name" value="Zn peptidases"/>
    <property type="match status" value="1"/>
</dbReference>
<feature type="domain" description="Peptidase M28" evidence="16">
    <location>
        <begin position="158"/>
        <end position="349"/>
    </location>
</feature>
<dbReference type="Proteomes" id="UP000887540">
    <property type="component" value="Unplaced"/>
</dbReference>
<dbReference type="GO" id="GO:0046872">
    <property type="term" value="F:metal ion binding"/>
    <property type="evidence" value="ECO:0007669"/>
    <property type="project" value="UniProtKB-KW"/>
</dbReference>
<comment type="subcellular location">
    <subcellularLocation>
        <location evidence="2">Endoplasmic reticulum membrane</location>
        <topology evidence="2">Multi-pass membrane protein</topology>
    </subcellularLocation>
</comment>
<evidence type="ECO:0000256" key="5">
    <source>
        <dbReference type="ARBA" id="ARBA00022692"/>
    </source>
</evidence>
<evidence type="ECO:0000256" key="9">
    <source>
        <dbReference type="ARBA" id="ARBA00022833"/>
    </source>
</evidence>
<accession>A0A914C624</accession>
<dbReference type="Pfam" id="PF04389">
    <property type="entry name" value="Peptidase_M28"/>
    <property type="match status" value="1"/>
</dbReference>
<evidence type="ECO:0000256" key="12">
    <source>
        <dbReference type="ARBA" id="ARBA00023136"/>
    </source>
</evidence>
<dbReference type="PANTHER" id="PTHR12147">
    <property type="entry name" value="METALLOPEPTIDASE M28 FAMILY MEMBER"/>
    <property type="match status" value="1"/>
</dbReference>
<comment type="similarity">
    <text evidence="3">Belongs to the peptidase M28 family.</text>
</comment>
<keyword evidence="6" id="KW-0479">Metal-binding</keyword>
<evidence type="ECO:0000256" key="4">
    <source>
        <dbReference type="ARBA" id="ARBA00022670"/>
    </source>
</evidence>
<dbReference type="InterPro" id="IPR007484">
    <property type="entry name" value="Peptidase_M28"/>
</dbReference>
<keyword evidence="4" id="KW-0645">Protease</keyword>
<evidence type="ECO:0000313" key="17">
    <source>
        <dbReference type="Proteomes" id="UP000887540"/>
    </source>
</evidence>
<dbReference type="GO" id="GO:0006508">
    <property type="term" value="P:proteolysis"/>
    <property type="evidence" value="ECO:0007669"/>
    <property type="project" value="UniProtKB-KW"/>
</dbReference>
<dbReference type="CDD" id="cd03875">
    <property type="entry name" value="M28_Fxna_like"/>
    <property type="match status" value="1"/>
</dbReference>
<comment type="cofactor">
    <cofactor evidence="1">
        <name>Zn(2+)</name>
        <dbReference type="ChEBI" id="CHEBI:29105"/>
    </cofactor>
</comment>
<dbReference type="InterPro" id="IPR045175">
    <property type="entry name" value="M28_fam"/>
</dbReference>
<dbReference type="InterPro" id="IPR048024">
    <property type="entry name" value="Fxna-like_M28_dom"/>
</dbReference>
<keyword evidence="12 15" id="KW-0472">Membrane</keyword>
<evidence type="ECO:0000256" key="7">
    <source>
        <dbReference type="ARBA" id="ARBA00022801"/>
    </source>
</evidence>
<evidence type="ECO:0000256" key="8">
    <source>
        <dbReference type="ARBA" id="ARBA00022824"/>
    </source>
</evidence>
<keyword evidence="11" id="KW-0482">Metalloprotease</keyword>
<feature type="transmembrane region" description="Helical" evidence="15">
    <location>
        <begin position="42"/>
        <end position="60"/>
    </location>
</feature>
<dbReference type="PANTHER" id="PTHR12147:SF11">
    <property type="entry name" value="ENDOPLASMIC RETICULUM METALLOPEPTIDASE 1-B-RELATED"/>
    <property type="match status" value="1"/>
</dbReference>
<evidence type="ECO:0000256" key="3">
    <source>
        <dbReference type="ARBA" id="ARBA00010918"/>
    </source>
</evidence>
<dbReference type="FunFam" id="3.40.630.10:FF:000008">
    <property type="entry name" value="Endoplasmic reticulum metallopeptidase 1"/>
    <property type="match status" value="1"/>
</dbReference>
<dbReference type="AlphaFoldDB" id="A0A914C624"/>
<evidence type="ECO:0000256" key="1">
    <source>
        <dbReference type="ARBA" id="ARBA00001947"/>
    </source>
</evidence>